<reference evidence="2 3" key="1">
    <citation type="submission" date="2019-08" db="EMBL/GenBank/DDBJ databases">
        <title>Deep-cultivation of Planctomycetes and their phenomic and genomic characterization uncovers novel biology.</title>
        <authorList>
            <person name="Wiegand S."/>
            <person name="Jogler M."/>
            <person name="Boedeker C."/>
            <person name="Pinto D."/>
            <person name="Vollmers J."/>
            <person name="Rivas-Marin E."/>
            <person name="Kohn T."/>
            <person name="Peeters S.H."/>
            <person name="Heuer A."/>
            <person name="Rast P."/>
            <person name="Oberbeckmann S."/>
            <person name="Bunk B."/>
            <person name="Jeske O."/>
            <person name="Meyerdierks A."/>
            <person name="Storesund J.E."/>
            <person name="Kallscheuer N."/>
            <person name="Luecker S."/>
            <person name="Lage O.M."/>
            <person name="Pohl T."/>
            <person name="Merkel B.J."/>
            <person name="Hornburger P."/>
            <person name="Mueller R.-W."/>
            <person name="Bruemmer F."/>
            <person name="Labrenz M."/>
            <person name="Spormann A.M."/>
            <person name="Op den Camp H."/>
            <person name="Overmann J."/>
            <person name="Amann R."/>
            <person name="Jetten M.S.M."/>
            <person name="Mascher T."/>
            <person name="Medema M.H."/>
            <person name="Devos D.P."/>
            <person name="Kaster A.-K."/>
            <person name="Ovreas L."/>
            <person name="Rohde M."/>
            <person name="Galperin M.Y."/>
            <person name="Jogler C."/>
        </authorList>
    </citation>
    <scope>NUCLEOTIDE SEQUENCE [LARGE SCALE GENOMIC DNA]</scope>
    <source>
        <strain evidence="2 3">OJF2</strain>
    </source>
</reference>
<gene>
    <name evidence="2" type="ORF">OJF2_29290</name>
</gene>
<dbReference type="InterPro" id="IPR021889">
    <property type="entry name" value="DUF3500"/>
</dbReference>
<evidence type="ECO:0000256" key="1">
    <source>
        <dbReference type="SAM" id="SignalP"/>
    </source>
</evidence>
<protein>
    <recommendedName>
        <fullName evidence="4">DUF3500 domain-containing protein</fullName>
    </recommendedName>
</protein>
<dbReference type="Pfam" id="PF12006">
    <property type="entry name" value="DUF3500"/>
    <property type="match status" value="1"/>
</dbReference>
<dbReference type="KEGG" id="agv:OJF2_29290"/>
<feature type="chain" id="PRO_5022930110" description="DUF3500 domain-containing protein" evidence="1">
    <location>
        <begin position="22"/>
        <end position="336"/>
    </location>
</feature>
<dbReference type="AlphaFoldDB" id="A0A5B9W363"/>
<feature type="signal peptide" evidence="1">
    <location>
        <begin position="1"/>
        <end position="21"/>
    </location>
</feature>
<evidence type="ECO:0008006" key="4">
    <source>
        <dbReference type="Google" id="ProtNLM"/>
    </source>
</evidence>
<dbReference type="OrthoDB" id="581140at2"/>
<evidence type="ECO:0000313" key="3">
    <source>
        <dbReference type="Proteomes" id="UP000324233"/>
    </source>
</evidence>
<keyword evidence="3" id="KW-1185">Reference proteome</keyword>
<evidence type="ECO:0000313" key="2">
    <source>
        <dbReference type="EMBL" id="QEH34390.1"/>
    </source>
</evidence>
<accession>A0A5B9W363</accession>
<organism evidence="2 3">
    <name type="scientific">Aquisphaera giovannonii</name>
    <dbReference type="NCBI Taxonomy" id="406548"/>
    <lineage>
        <taxon>Bacteria</taxon>
        <taxon>Pseudomonadati</taxon>
        <taxon>Planctomycetota</taxon>
        <taxon>Planctomycetia</taxon>
        <taxon>Isosphaerales</taxon>
        <taxon>Isosphaeraceae</taxon>
        <taxon>Aquisphaera</taxon>
    </lineage>
</organism>
<dbReference type="EMBL" id="CP042997">
    <property type="protein sequence ID" value="QEH34390.1"/>
    <property type="molecule type" value="Genomic_DNA"/>
</dbReference>
<dbReference type="PANTHER" id="PTHR37489:SF1">
    <property type="entry name" value="DUF3500 DOMAIN-CONTAINING PROTEIN"/>
    <property type="match status" value="1"/>
</dbReference>
<dbReference type="PANTHER" id="PTHR37489">
    <property type="entry name" value="DUF3500 DOMAIN-CONTAINING PROTEIN"/>
    <property type="match status" value="1"/>
</dbReference>
<sequence precursor="true">MKRMKPSLVLASAAVVGLAVVASGYVEQTGTRMATAAGRFVGALGKEQAAKAVFPYDSPERLNWHFIPRDRKGIPIKELTPAQRALAFGLIATGTGGGGYLKATTIMSLEQVLLELEKGRGPVRDPERYFLTIFGTPSDTGKWGWRVEGHHLSLNFAIEDGKVVGATPTFFGSNPAEVREGPRQGVRTLADREDTALRLVQALDGNQQKTAIVAPEAPRDIRAANTPQPPADAAPGIAYDALNADQKGYLRALIDAYSSDMPDEVAKSWLDEIRRANPEGIRFAWYGPADRTRPHAYRVQGPTFLIEFNNTQNNANHIHSVWRNMLGDFAIPVAAK</sequence>
<name>A0A5B9W363_9BACT</name>
<dbReference type="RefSeq" id="WP_148594322.1">
    <property type="nucleotide sequence ID" value="NZ_CP042997.1"/>
</dbReference>
<proteinExistence type="predicted"/>
<keyword evidence="1" id="KW-0732">Signal</keyword>
<dbReference type="Proteomes" id="UP000324233">
    <property type="component" value="Chromosome"/>
</dbReference>